<proteinExistence type="predicted"/>
<feature type="domain" description="Major facilitator superfamily (MFS) profile" evidence="6">
    <location>
        <begin position="26"/>
        <end position="537"/>
    </location>
</feature>
<dbReference type="EMBL" id="DF933819">
    <property type="protein sequence ID" value="GAM37349.1"/>
    <property type="molecule type" value="Genomic_DNA"/>
</dbReference>
<dbReference type="GO" id="GO:0005886">
    <property type="term" value="C:plasma membrane"/>
    <property type="evidence" value="ECO:0007669"/>
    <property type="project" value="TreeGrafter"/>
</dbReference>
<dbReference type="AlphaFoldDB" id="A0A0B8N4T6"/>
<keyword evidence="3 5" id="KW-1133">Transmembrane helix</keyword>
<dbReference type="PROSITE" id="PS50850">
    <property type="entry name" value="MFS"/>
    <property type="match status" value="1"/>
</dbReference>
<dbReference type="Proteomes" id="UP000053095">
    <property type="component" value="Unassembled WGS sequence"/>
</dbReference>
<feature type="transmembrane region" description="Helical" evidence="5">
    <location>
        <begin position="362"/>
        <end position="381"/>
    </location>
</feature>
<keyword evidence="8" id="KW-1185">Reference proteome</keyword>
<feature type="transmembrane region" description="Helical" evidence="5">
    <location>
        <begin position="117"/>
        <end position="137"/>
    </location>
</feature>
<dbReference type="PANTHER" id="PTHR23501:SF195">
    <property type="entry name" value="PEP5"/>
    <property type="match status" value="1"/>
</dbReference>
<keyword evidence="4 5" id="KW-0472">Membrane</keyword>
<evidence type="ECO:0000313" key="7">
    <source>
        <dbReference type="EMBL" id="GAM37349.1"/>
    </source>
</evidence>
<feature type="transmembrane region" description="Helical" evidence="5">
    <location>
        <begin position="149"/>
        <end position="171"/>
    </location>
</feature>
<sequence length="560" mass="59760">MGGSTIAHVEDVSGQNANGTVHAKTLVLVVAVNMVFFAQLISVVGSGSLGHSIAAVTGATEYEVWFTSSISILTAALSPPVSQAADYWGRKWPLVFFTSLGCIGSIVVSRANSPSSILAGFVISGIGFGAQPLIATISSEVLPRRWRPFAQGFFCSAGALSAVVSLLFGGALVRDGSHERFRIYYYVCGGVFALSALLSTLLYNPPPRNFQIELKFNEKIRRLDWPAYALLTGGTILFCMGLSWSHHPYSWSDPHVVAPFVAGVGLFIGLIFYALFVRKDGIVHHELFSNRNFPIALGCQFVEGLTFFASNNYWPSESLKLLSSDTLLVGANYGIAFIAGIIFAGFGAAFSWKTKLLRPPAMLAFVLFVIFDILAATIATNTPNANFWIYPIFVGGGMGLCLTNGMTLAQFATPLELLSTTTGLVLAVRNLGGTVGLAIYNAVFHHCVVSNLASNVAAATLPLGLPETSLNPLVDILNSGNLEGLSTIPGITSAIKYAAEHAQLETYVTAYRYVWVTAGAFSASAVISTAFILERKTDFNAHVDAPVEGDTQSSAYLEKA</sequence>
<feature type="transmembrane region" description="Helical" evidence="5">
    <location>
        <begin position="513"/>
        <end position="533"/>
    </location>
</feature>
<keyword evidence="2 5" id="KW-0812">Transmembrane</keyword>
<evidence type="ECO:0000256" key="3">
    <source>
        <dbReference type="ARBA" id="ARBA00022989"/>
    </source>
</evidence>
<evidence type="ECO:0000313" key="8">
    <source>
        <dbReference type="Proteomes" id="UP000053095"/>
    </source>
</evidence>
<reference evidence="8" key="1">
    <citation type="journal article" date="2015" name="Genome Announc.">
        <title>Draft genome sequence of Talaromyces cellulolyticus strain Y-94, a source of lignocellulosic biomass-degrading enzymes.</title>
        <authorList>
            <person name="Fujii T."/>
            <person name="Koike H."/>
            <person name="Sawayama S."/>
            <person name="Yano S."/>
            <person name="Inoue H."/>
        </authorList>
    </citation>
    <scope>NUCLEOTIDE SEQUENCE [LARGE SCALE GENOMIC DNA]</scope>
    <source>
        <strain evidence="8">Y-94</strain>
    </source>
</reference>
<evidence type="ECO:0000259" key="6">
    <source>
        <dbReference type="PROSITE" id="PS50850"/>
    </source>
</evidence>
<dbReference type="Pfam" id="PF07690">
    <property type="entry name" value="MFS_1"/>
    <property type="match status" value="1"/>
</dbReference>
<feature type="transmembrane region" description="Helical" evidence="5">
    <location>
        <begin position="25"/>
        <end position="44"/>
    </location>
</feature>
<dbReference type="PROSITE" id="PS00216">
    <property type="entry name" value="SUGAR_TRANSPORT_1"/>
    <property type="match status" value="1"/>
</dbReference>
<dbReference type="InterPro" id="IPR036259">
    <property type="entry name" value="MFS_trans_sf"/>
</dbReference>
<name>A0A0B8N4T6_TALPI</name>
<feature type="transmembrane region" description="Helical" evidence="5">
    <location>
        <begin position="387"/>
        <end position="412"/>
    </location>
</feature>
<accession>A0A0B8N4T6</accession>
<feature type="transmembrane region" description="Helical" evidence="5">
    <location>
        <begin position="256"/>
        <end position="276"/>
    </location>
</feature>
<evidence type="ECO:0000256" key="4">
    <source>
        <dbReference type="ARBA" id="ARBA00023136"/>
    </source>
</evidence>
<feature type="transmembrane region" description="Helical" evidence="5">
    <location>
        <begin position="225"/>
        <end position="244"/>
    </location>
</feature>
<evidence type="ECO:0000256" key="2">
    <source>
        <dbReference type="ARBA" id="ARBA00022692"/>
    </source>
</evidence>
<dbReference type="SUPFAM" id="SSF103473">
    <property type="entry name" value="MFS general substrate transporter"/>
    <property type="match status" value="1"/>
</dbReference>
<evidence type="ECO:0000256" key="5">
    <source>
        <dbReference type="SAM" id="Phobius"/>
    </source>
</evidence>
<feature type="transmembrane region" description="Helical" evidence="5">
    <location>
        <begin position="94"/>
        <end position="111"/>
    </location>
</feature>
<feature type="transmembrane region" description="Helical" evidence="5">
    <location>
        <begin position="183"/>
        <end position="204"/>
    </location>
</feature>
<protein>
    <recommendedName>
        <fullName evidence="6">Major facilitator superfamily (MFS) profile domain-containing protein</fullName>
    </recommendedName>
</protein>
<feature type="transmembrane region" description="Helical" evidence="5">
    <location>
        <begin position="330"/>
        <end position="350"/>
    </location>
</feature>
<gene>
    <name evidence="7" type="ORF">TCE0_023f07197</name>
</gene>
<feature type="transmembrane region" description="Helical" evidence="5">
    <location>
        <begin position="288"/>
        <end position="310"/>
    </location>
</feature>
<organism evidence="7 8">
    <name type="scientific">Talaromyces pinophilus</name>
    <name type="common">Penicillium pinophilum</name>
    <dbReference type="NCBI Taxonomy" id="128442"/>
    <lineage>
        <taxon>Eukaryota</taxon>
        <taxon>Fungi</taxon>
        <taxon>Dikarya</taxon>
        <taxon>Ascomycota</taxon>
        <taxon>Pezizomycotina</taxon>
        <taxon>Eurotiomycetes</taxon>
        <taxon>Eurotiomycetidae</taxon>
        <taxon>Eurotiales</taxon>
        <taxon>Trichocomaceae</taxon>
        <taxon>Talaromyces</taxon>
        <taxon>Talaromyces sect. Talaromyces</taxon>
    </lineage>
</organism>
<feature type="transmembrane region" description="Helical" evidence="5">
    <location>
        <begin position="424"/>
        <end position="443"/>
    </location>
</feature>
<dbReference type="InterPro" id="IPR020846">
    <property type="entry name" value="MFS_dom"/>
</dbReference>
<comment type="subcellular location">
    <subcellularLocation>
        <location evidence="1">Membrane</location>
        <topology evidence="1">Multi-pass membrane protein</topology>
    </subcellularLocation>
</comment>
<dbReference type="InterPro" id="IPR005829">
    <property type="entry name" value="Sugar_transporter_CS"/>
</dbReference>
<dbReference type="PANTHER" id="PTHR23501">
    <property type="entry name" value="MAJOR FACILITATOR SUPERFAMILY"/>
    <property type="match status" value="1"/>
</dbReference>
<dbReference type="Gene3D" id="1.20.1250.20">
    <property type="entry name" value="MFS general substrate transporter like domains"/>
    <property type="match status" value="1"/>
</dbReference>
<evidence type="ECO:0000256" key="1">
    <source>
        <dbReference type="ARBA" id="ARBA00004141"/>
    </source>
</evidence>
<dbReference type="GO" id="GO:0022857">
    <property type="term" value="F:transmembrane transporter activity"/>
    <property type="evidence" value="ECO:0007669"/>
    <property type="project" value="InterPro"/>
</dbReference>
<dbReference type="InterPro" id="IPR011701">
    <property type="entry name" value="MFS"/>
</dbReference>